<dbReference type="Pfam" id="PF21857">
    <property type="entry name" value="DUF6913"/>
    <property type="match status" value="1"/>
</dbReference>
<reference evidence="2" key="1">
    <citation type="submission" date="2017-06" db="EMBL/GenBank/DDBJ databases">
        <title>Capnocytophaga spp. assemblies.</title>
        <authorList>
            <person name="Gulvik C.A."/>
        </authorList>
    </citation>
    <scope>NUCLEOTIDE SEQUENCE [LARGE SCALE GENOMIC DNA]</scope>
    <source>
        <strain evidence="2">H1496</strain>
    </source>
</reference>
<dbReference type="EMBL" id="CP022386">
    <property type="protein sequence ID" value="ATA86340.1"/>
    <property type="molecule type" value="Genomic_DNA"/>
</dbReference>
<organism evidence="1 2">
    <name type="scientific">Capnocytophaga gingivalis</name>
    <dbReference type="NCBI Taxonomy" id="1017"/>
    <lineage>
        <taxon>Bacteria</taxon>
        <taxon>Pseudomonadati</taxon>
        <taxon>Bacteroidota</taxon>
        <taxon>Flavobacteriia</taxon>
        <taxon>Flavobacteriales</taxon>
        <taxon>Flavobacteriaceae</taxon>
        <taxon>Capnocytophaga</taxon>
    </lineage>
</organism>
<accession>A0A250FMI5</accession>
<name>A0A250FMI5_9FLAO</name>
<evidence type="ECO:0000313" key="2">
    <source>
        <dbReference type="Proteomes" id="UP000217250"/>
    </source>
</evidence>
<proteinExistence type="predicted"/>
<dbReference type="InterPro" id="IPR054207">
    <property type="entry name" value="DUF6913"/>
</dbReference>
<dbReference type="KEGG" id="cgh:CGC50_03685"/>
<evidence type="ECO:0000313" key="1">
    <source>
        <dbReference type="EMBL" id="ATA86340.1"/>
    </source>
</evidence>
<protein>
    <submittedName>
        <fullName evidence="1">Uncharacterized protein</fullName>
    </submittedName>
</protein>
<dbReference type="GeneID" id="84807662"/>
<dbReference type="AlphaFoldDB" id="A0A250FMI5"/>
<sequence>MKIFKNIAIKNRIQKNLKNRANYLNGNKLQIARIGCIVDIEQVAKVDFLKDFIKGYGINSENYVILGYEEKGTDIQIEGIPLFSWKDINYSGNIRNYHADRLWELEYDLLINAFSTPKLPLLLLSSGVKAKLRIGVSGIDPAFNDIIIDTPLESGTIFIQEAKKLINTLQ</sequence>
<dbReference type="Proteomes" id="UP000217250">
    <property type="component" value="Chromosome"/>
</dbReference>
<dbReference type="OrthoDB" id="1430532at2"/>
<dbReference type="RefSeq" id="WP_095909730.1">
    <property type="nucleotide sequence ID" value="NZ_CAURQZ010000002.1"/>
</dbReference>
<gene>
    <name evidence="1" type="ORF">CGC50_03685</name>
</gene>